<keyword evidence="3" id="KW-1185">Reference proteome</keyword>
<dbReference type="InterPro" id="IPR025847">
    <property type="entry name" value="MEDS_domain"/>
</dbReference>
<dbReference type="AlphaFoldDB" id="A0A3A1QRM6"/>
<reference evidence="2 3" key="1">
    <citation type="submission" date="2018-09" db="EMBL/GenBank/DDBJ databases">
        <title>Bacillus saliacetes sp. nov., isolated from Thai shrimp paste (Ka-pi).</title>
        <authorList>
            <person name="Daroonpunt R."/>
            <person name="Tanasupawat S."/>
            <person name="Yiamsombut S."/>
        </authorList>
    </citation>
    <scope>NUCLEOTIDE SEQUENCE [LARGE SCALE GENOMIC DNA]</scope>
    <source>
        <strain evidence="2 3">SKP7-4</strain>
    </source>
</reference>
<proteinExistence type="predicted"/>
<feature type="domain" description="MEDS" evidence="1">
    <location>
        <begin position="15"/>
        <end position="169"/>
    </location>
</feature>
<sequence>MSKHVCKHVNSNTCTHILYCYKEIDSYMKNVMDYLVDGVESGESVLLIESERNLMVLEVLLKERLTDKQMQKVNRINNYEFYQSSGSYHPPAIYEQMNIALTPYFKNDIPFRTWTNVEWGTLENPSHIVDFFEEAVDHVVLEKDLTLVCAYDGRKMPEGLHETLALSHPHIMTDEDLVRSVMYKYRGSDAVSLLNEDPGRKLSF</sequence>
<dbReference type="EMBL" id="QXIR01000038">
    <property type="protein sequence ID" value="RIW28921.1"/>
    <property type="molecule type" value="Genomic_DNA"/>
</dbReference>
<comment type="caution">
    <text evidence="2">The sequence shown here is derived from an EMBL/GenBank/DDBJ whole genome shotgun (WGS) entry which is preliminary data.</text>
</comment>
<organism evidence="2 3">
    <name type="scientific">Bacillus salacetis</name>
    <dbReference type="NCBI Taxonomy" id="2315464"/>
    <lineage>
        <taxon>Bacteria</taxon>
        <taxon>Bacillati</taxon>
        <taxon>Bacillota</taxon>
        <taxon>Bacilli</taxon>
        <taxon>Bacillales</taxon>
        <taxon>Bacillaceae</taxon>
        <taxon>Bacillus</taxon>
    </lineage>
</organism>
<name>A0A3A1QRM6_9BACI</name>
<accession>A0A3A1QRM6</accession>
<gene>
    <name evidence="2" type="ORF">D3H55_20345</name>
</gene>
<evidence type="ECO:0000259" key="1">
    <source>
        <dbReference type="Pfam" id="PF14417"/>
    </source>
</evidence>
<dbReference type="Proteomes" id="UP000265801">
    <property type="component" value="Unassembled WGS sequence"/>
</dbReference>
<dbReference type="Pfam" id="PF14417">
    <property type="entry name" value="MEDS"/>
    <property type="match status" value="1"/>
</dbReference>
<dbReference type="RefSeq" id="WP_119549139.1">
    <property type="nucleotide sequence ID" value="NZ_QXIR01000038.1"/>
</dbReference>
<evidence type="ECO:0000313" key="3">
    <source>
        <dbReference type="Proteomes" id="UP000265801"/>
    </source>
</evidence>
<evidence type="ECO:0000313" key="2">
    <source>
        <dbReference type="EMBL" id="RIW28921.1"/>
    </source>
</evidence>
<protein>
    <recommendedName>
        <fullName evidence="1">MEDS domain-containing protein</fullName>
    </recommendedName>
</protein>
<dbReference type="OrthoDB" id="2855396at2"/>